<dbReference type="STRING" id="68775.A0A5C3LYF1"/>
<evidence type="ECO:0008006" key="3">
    <source>
        <dbReference type="Google" id="ProtNLM"/>
    </source>
</evidence>
<dbReference type="AlphaFoldDB" id="A0A5C3LYF1"/>
<evidence type="ECO:0000313" key="2">
    <source>
        <dbReference type="Proteomes" id="UP000308652"/>
    </source>
</evidence>
<organism evidence="1 2">
    <name type="scientific">Crucibulum laeve</name>
    <dbReference type="NCBI Taxonomy" id="68775"/>
    <lineage>
        <taxon>Eukaryota</taxon>
        <taxon>Fungi</taxon>
        <taxon>Dikarya</taxon>
        <taxon>Basidiomycota</taxon>
        <taxon>Agaricomycotina</taxon>
        <taxon>Agaricomycetes</taxon>
        <taxon>Agaricomycetidae</taxon>
        <taxon>Agaricales</taxon>
        <taxon>Agaricineae</taxon>
        <taxon>Nidulariaceae</taxon>
        <taxon>Crucibulum</taxon>
    </lineage>
</organism>
<evidence type="ECO:0000313" key="1">
    <source>
        <dbReference type="EMBL" id="TFK37872.1"/>
    </source>
</evidence>
<dbReference type="OrthoDB" id="4850648at2759"/>
<protein>
    <recommendedName>
        <fullName evidence="3">HNH domain-containing protein</fullName>
    </recommendedName>
</protein>
<dbReference type="Proteomes" id="UP000308652">
    <property type="component" value="Unassembled WGS sequence"/>
</dbReference>
<dbReference type="PANTHER" id="PTHR37827:SF1">
    <property type="entry name" value="HNH DOMAIN-CONTAINING PROTEIN"/>
    <property type="match status" value="1"/>
</dbReference>
<gene>
    <name evidence="1" type="ORF">BDQ12DRAFT_631970</name>
</gene>
<dbReference type="PANTHER" id="PTHR37827">
    <property type="entry name" value="TUDOR DOMAIN-CONTAINING PROTEIN"/>
    <property type="match status" value="1"/>
</dbReference>
<reference evidence="1 2" key="1">
    <citation type="journal article" date="2019" name="Nat. Ecol. Evol.">
        <title>Megaphylogeny resolves global patterns of mushroom evolution.</title>
        <authorList>
            <person name="Varga T."/>
            <person name="Krizsan K."/>
            <person name="Foldi C."/>
            <person name="Dima B."/>
            <person name="Sanchez-Garcia M."/>
            <person name="Sanchez-Ramirez S."/>
            <person name="Szollosi G.J."/>
            <person name="Szarkandi J.G."/>
            <person name="Papp V."/>
            <person name="Albert L."/>
            <person name="Andreopoulos W."/>
            <person name="Angelini C."/>
            <person name="Antonin V."/>
            <person name="Barry K.W."/>
            <person name="Bougher N.L."/>
            <person name="Buchanan P."/>
            <person name="Buyck B."/>
            <person name="Bense V."/>
            <person name="Catcheside P."/>
            <person name="Chovatia M."/>
            <person name="Cooper J."/>
            <person name="Damon W."/>
            <person name="Desjardin D."/>
            <person name="Finy P."/>
            <person name="Geml J."/>
            <person name="Haridas S."/>
            <person name="Hughes K."/>
            <person name="Justo A."/>
            <person name="Karasinski D."/>
            <person name="Kautmanova I."/>
            <person name="Kiss B."/>
            <person name="Kocsube S."/>
            <person name="Kotiranta H."/>
            <person name="LaButti K.M."/>
            <person name="Lechner B.E."/>
            <person name="Liimatainen K."/>
            <person name="Lipzen A."/>
            <person name="Lukacs Z."/>
            <person name="Mihaltcheva S."/>
            <person name="Morgado L.N."/>
            <person name="Niskanen T."/>
            <person name="Noordeloos M.E."/>
            <person name="Ohm R.A."/>
            <person name="Ortiz-Santana B."/>
            <person name="Ovrebo C."/>
            <person name="Racz N."/>
            <person name="Riley R."/>
            <person name="Savchenko A."/>
            <person name="Shiryaev A."/>
            <person name="Soop K."/>
            <person name="Spirin V."/>
            <person name="Szebenyi C."/>
            <person name="Tomsovsky M."/>
            <person name="Tulloss R.E."/>
            <person name="Uehling J."/>
            <person name="Grigoriev I.V."/>
            <person name="Vagvolgyi C."/>
            <person name="Papp T."/>
            <person name="Martin F.M."/>
            <person name="Miettinen O."/>
            <person name="Hibbett D.S."/>
            <person name="Nagy L.G."/>
        </authorList>
    </citation>
    <scope>NUCLEOTIDE SEQUENCE [LARGE SCALE GENOMIC DNA]</scope>
    <source>
        <strain evidence="1 2">CBS 166.37</strain>
    </source>
</reference>
<name>A0A5C3LYF1_9AGAR</name>
<keyword evidence="2" id="KW-1185">Reference proteome</keyword>
<sequence length="218" mass="24936">MADHSSQFFLFKDNIARRILAHPAMTDSEDSDEGLDDFSSYLASESWPSIPPSIREATYETRTSVPDPNSDSLSLENISPAFIDTLISYGLASDTDDAIKFLRRSLEGYVEDACSPPPVWKATRVKECEICDREVPLTYHHLIPRSTHTKVLKKGWHKEAMLGSVAWLCRPCHSAVHHVARNEDLARNYYTIDLLLEREDIQKWQKYAAKQRWGVRRG</sequence>
<dbReference type="EMBL" id="ML213606">
    <property type="protein sequence ID" value="TFK37872.1"/>
    <property type="molecule type" value="Genomic_DNA"/>
</dbReference>
<accession>A0A5C3LYF1</accession>
<proteinExistence type="predicted"/>